<evidence type="ECO:0000313" key="2">
    <source>
        <dbReference type="EMBL" id="KAH6892000.1"/>
    </source>
</evidence>
<dbReference type="EMBL" id="JAGPYM010000007">
    <property type="protein sequence ID" value="KAH6892000.1"/>
    <property type="molecule type" value="Genomic_DNA"/>
</dbReference>
<accession>A0A9P8WAJ1</accession>
<feature type="region of interest" description="Disordered" evidence="1">
    <location>
        <begin position="1"/>
        <end position="105"/>
    </location>
</feature>
<gene>
    <name evidence="2" type="ORF">B0T10DRAFT_482775</name>
</gene>
<feature type="region of interest" description="Disordered" evidence="1">
    <location>
        <begin position="155"/>
        <end position="239"/>
    </location>
</feature>
<sequence length="300" mass="33678">MPHKHKRKRGDDEEADFNLPPTQTARPLPVVSNKFPGAQWANPKNMNKKKGRGKDDDAPRAFKRLMAVAQGKKLRSGLDNGDDGKTTARKVDVNGQPLKIQPGEDLRSFASRVDAAMPVSGLTKKTVIKDGKDEAGMKVYRTRKERKMHKLYDQWRAEDVKIKDKREEELEEAAERELDDEEAGGMAAVARAELEEATSKSKKKKAGRGKDDDDPWLQLKKKRAEARVGLHDTAQAPPELNKKIKQLQINGAAVNVGNIPKSAGSLRRREELEGVRADVVDAYRKIREHEQAKLNKLNEK</sequence>
<evidence type="ECO:0000313" key="3">
    <source>
        <dbReference type="Proteomes" id="UP000777438"/>
    </source>
</evidence>
<keyword evidence="3" id="KW-1185">Reference proteome</keyword>
<evidence type="ECO:0000256" key="1">
    <source>
        <dbReference type="SAM" id="MobiDB-lite"/>
    </source>
</evidence>
<dbReference type="OrthoDB" id="5876637at2759"/>
<feature type="compositionally biased region" description="Basic and acidic residues" evidence="1">
    <location>
        <begin position="82"/>
        <end position="92"/>
    </location>
</feature>
<feature type="compositionally biased region" description="Basic and acidic residues" evidence="1">
    <location>
        <begin position="155"/>
        <end position="176"/>
    </location>
</feature>
<name>A0A9P8WAJ1_9HYPO</name>
<dbReference type="Proteomes" id="UP000777438">
    <property type="component" value="Unassembled WGS sequence"/>
</dbReference>
<protein>
    <submittedName>
        <fullName evidence="2">Uncharacterized protein</fullName>
    </submittedName>
</protein>
<organism evidence="2 3">
    <name type="scientific">Thelonectria olida</name>
    <dbReference type="NCBI Taxonomy" id="1576542"/>
    <lineage>
        <taxon>Eukaryota</taxon>
        <taxon>Fungi</taxon>
        <taxon>Dikarya</taxon>
        <taxon>Ascomycota</taxon>
        <taxon>Pezizomycotina</taxon>
        <taxon>Sordariomycetes</taxon>
        <taxon>Hypocreomycetidae</taxon>
        <taxon>Hypocreales</taxon>
        <taxon>Nectriaceae</taxon>
        <taxon>Thelonectria</taxon>
    </lineage>
</organism>
<dbReference type="PANTHER" id="PTHR40644">
    <property type="entry name" value="UPF0653 PROTEIN C607.02C"/>
    <property type="match status" value="1"/>
</dbReference>
<comment type="caution">
    <text evidence="2">The sequence shown here is derived from an EMBL/GenBank/DDBJ whole genome shotgun (WGS) entry which is preliminary data.</text>
</comment>
<dbReference type="AlphaFoldDB" id="A0A9P8WAJ1"/>
<dbReference type="PANTHER" id="PTHR40644:SF1">
    <property type="entry name" value="UPF0653 PROTEIN C607.02C"/>
    <property type="match status" value="1"/>
</dbReference>
<reference evidence="2 3" key="1">
    <citation type="journal article" date="2021" name="Nat. Commun.">
        <title>Genetic determinants of endophytism in the Arabidopsis root mycobiome.</title>
        <authorList>
            <person name="Mesny F."/>
            <person name="Miyauchi S."/>
            <person name="Thiergart T."/>
            <person name="Pickel B."/>
            <person name="Atanasova L."/>
            <person name="Karlsson M."/>
            <person name="Huettel B."/>
            <person name="Barry K.W."/>
            <person name="Haridas S."/>
            <person name="Chen C."/>
            <person name="Bauer D."/>
            <person name="Andreopoulos W."/>
            <person name="Pangilinan J."/>
            <person name="LaButti K."/>
            <person name="Riley R."/>
            <person name="Lipzen A."/>
            <person name="Clum A."/>
            <person name="Drula E."/>
            <person name="Henrissat B."/>
            <person name="Kohler A."/>
            <person name="Grigoriev I.V."/>
            <person name="Martin F.M."/>
            <person name="Hacquard S."/>
        </authorList>
    </citation>
    <scope>NUCLEOTIDE SEQUENCE [LARGE SCALE GENOMIC DNA]</scope>
    <source>
        <strain evidence="2 3">MPI-CAGE-CH-0241</strain>
    </source>
</reference>
<proteinExistence type="predicted"/>